<evidence type="ECO:0000256" key="3">
    <source>
        <dbReference type="ARBA" id="ARBA00022484"/>
    </source>
</evidence>
<feature type="domain" description="RdRp catalytic" evidence="21">
    <location>
        <begin position="598"/>
        <end position="775"/>
    </location>
</feature>
<evidence type="ECO:0000256" key="9">
    <source>
        <dbReference type="ARBA" id="ARBA00022840"/>
    </source>
</evidence>
<evidence type="ECO:0000256" key="20">
    <source>
        <dbReference type="ARBA" id="ARBA00048548"/>
    </source>
</evidence>
<reference evidence="22" key="1">
    <citation type="submission" date="2022-05" db="EMBL/GenBank/DDBJ databases">
        <authorList>
            <person name="Cao W."/>
            <person name="Jia N."/>
            <person name="Lam T.T.-Y."/>
            <person name="Ni X."/>
            <person name="Liu J."/>
        </authorList>
    </citation>
    <scope>NUCLEOTIDE SEQUENCE</scope>
    <source>
        <strain evidence="22">TIGMIC 2</strain>
    </source>
</reference>
<keyword evidence="6" id="KW-0949">S-adenosyl-L-methionine</keyword>
<dbReference type="Pfam" id="PF14318">
    <property type="entry name" value="Mononeg_mRNAcap"/>
    <property type="match status" value="1"/>
</dbReference>
<evidence type="ECO:0000313" key="22">
    <source>
        <dbReference type="EMBL" id="UYL95358.1"/>
    </source>
</evidence>
<accession>A0A9E8A9D2</accession>
<keyword evidence="5" id="KW-0808">Transferase</keyword>
<dbReference type="GO" id="GO:0005524">
    <property type="term" value="F:ATP binding"/>
    <property type="evidence" value="ECO:0007669"/>
    <property type="project" value="UniProtKB-KW"/>
</dbReference>
<dbReference type="GO" id="GO:0004482">
    <property type="term" value="F:mRNA 5'-cap (guanine-N7-)-methyltransferase activity"/>
    <property type="evidence" value="ECO:0007669"/>
    <property type="project" value="InterPro"/>
</dbReference>
<keyword evidence="3" id="KW-0696">RNA-directed RNA polymerase</keyword>
<name>A0A9E8A9D2_9MONO</name>
<evidence type="ECO:0000256" key="16">
    <source>
        <dbReference type="ARBA" id="ARBA00030436"/>
    </source>
</evidence>
<protein>
    <recommendedName>
        <fullName evidence="2">RNA-directed RNA polymerase</fullName>
        <ecNumber evidence="2">2.7.7.48</ecNumber>
    </recommendedName>
    <alternativeName>
        <fullName evidence="17">Replicase</fullName>
    </alternativeName>
    <alternativeName>
        <fullName evidence="16">Transcriptase</fullName>
    </alternativeName>
</protein>
<evidence type="ECO:0000256" key="6">
    <source>
        <dbReference type="ARBA" id="ARBA00022691"/>
    </source>
</evidence>
<evidence type="ECO:0000256" key="13">
    <source>
        <dbReference type="ARBA" id="ARBA00023268"/>
    </source>
</evidence>
<keyword evidence="7" id="KW-0548">Nucleotidyltransferase</keyword>
<sequence length="1965" mass="221239">MPVMTEFQDLGDFVSLEFERLASDRDRTAPEKHLDSPITDGLTRRLSSLILTSCSHWPDRIPSAGVVMKFVNSDPTRGYSSIRNPLTQLVVWMNQQKCLAKDVPLPIDTRLYPELFHTATKHASAVVADMHCAGRVYDKVVDAYLDEIRDVVTPSEVERVRQRLLYNPKPHPELPYYAANSEYWDQIVEDYRKESLRFSPTRRPRVITRGPLNFWHCEGYSIMRLESGAVHLITYEQLQMIQDACLARENVYACLSVGLHNGSERLGIHVGDIIRWQERCIALYGNDGYEIVKAPEAVYKAWINTLSSGDILADSSFNRTLRKIRDKERKLTATPTMVARLESLCRRTTHLGDCMELFGLIKLSGHPTVYARRSALSVQSEAKPYLATSPFAIYESLRCFKHTILSNYIERETRWPPFKTPPAVGTLLHRHWMNRTTALPVNAYPLSDLDHIEFGKFLEFDYSEDFLKFLDDKAISPGAAETSAFWFGRAQKPKRLLLAALQQKKIDTKAIVQRLSARGFTLDEMVIELTQKERELKPAARCFCKLPLEVRCFFALTEYNLGEQLMKRYIPQQTMTMSTTETRSRLHGIATTGALRNNSGFLEIDFSRWNLRWRSRTVNPIGRVIEDIFGMPGTYTQGHWFFENATVVLTDRHHLPAGVLPGSNANDWPESDLVWRGHKGGFEGILQKLWTLCTIAMVLAALIGLKLSFLMAGQGDNQILAIVPSDASVSRQALFLKILASLEIFCRSLGHDVKPEECIDSSTVISYSKEFYVEGVHKMYTLKFASRTMKRDDSDVPSLSAEISGLCATATAVSDTLAEPLRAWWWQTFRLRRFFRSRKNNIAVPTNERRILRELLLDDDLFDYHVCLPGSIGGLPVQSHARFRIKGEVDDLIWDICGVLLLKNRVRGLSQHLAALVDGAYLPSRIDMTQLIADPRSIPIERPTDQRRLIKNAMRDDLPSLVKNEWISEVVNSRVVDVGETLIKVLTTMKPMYPQIAQDIFKASLAGLSDSIFNRFTMTRTIKQVVGGVSFVREIQAGNTRLLRFIRKTYDHATSHRTHVLPDSAFEIARRLRSRWGIGDIQSAIGVYCPLEFPLTFDQSSVISASLRTPLNSVHDTIGPYPPNFGTRTRQKRSEHGYKILDSADTLKDIRSLVMINSELHSGEKLRNCISQIISSRSPWNLNAMSRYLPTSIGGTAAHRHENLQSGFFCTLGSNTVPTHINYDTDNSGILSGGEDDYPIVFQEFFLCLNNHVSVIGRASASSEPFTVRYKIPPELTPIPTAACEIDMDALQLIKWPQIDSSNRLAYLDDLHFSVYTQAPPSQVLPFLQAPSKVDILFSSIFTSLKYKPGAIISMRGAIIHTQDFLDIKEANRCTPHEIYLAASAAILCHALAAAQLSFCLRSVGVFDDALQRLGTAIAPQITKTLLHPSRRQQIGVVDEGIVMQPGGRLPLSAVAATAGTLVHYGKLLLKTQAFYSSLPNLVVGQDKLRQVTTYAKILAVATLVRGLNPNGFVTSPSLTRRLTRAEAFGMTLQSSSISLQEIYKEHRAIQHDYRLELVKKGLRRAANQYTQVPRIKIFQVNADQHELTRTLRTFAKLHNQVANPLHEQLTMTWTPQLGRCSLVKSNTVATAKATQCGCPPDDRDLTRLETRKGYLWKTAGVETTARSVWELTLNLTRPTHRRYGVIGVGRGASAATILSRFPDSTVVGLDLRQSWPLITQRELSYCPPEVVRSGVSNRFEWADEVWSSVAGDVFKLRLSEWVKKYSIECLVIDIEDRHEEVLKMCTSLTVPTLGRWRICTHLLGAVLASCGKRTRLHNISIGPVTHLQIVGYLDTQGLSLDMFPGEHVVWNPFHPRPTRNKAALVARINAITRPWGILQTEASPAYLEQAATLIRQRYTNSSDISVQQAGAEATKLLLFVARHGRAPPDQAIPGLLNNDTHSREFVRTALLYLSNMVVDPLSYL</sequence>
<evidence type="ECO:0000256" key="2">
    <source>
        <dbReference type="ARBA" id="ARBA00012494"/>
    </source>
</evidence>
<keyword evidence="11" id="KW-0693">Viral RNA replication</keyword>
<evidence type="ECO:0000256" key="7">
    <source>
        <dbReference type="ARBA" id="ARBA00022695"/>
    </source>
</evidence>
<evidence type="ECO:0000256" key="10">
    <source>
        <dbReference type="ARBA" id="ARBA00022844"/>
    </source>
</evidence>
<evidence type="ECO:0000256" key="8">
    <source>
        <dbReference type="ARBA" id="ARBA00022741"/>
    </source>
</evidence>
<evidence type="ECO:0000256" key="5">
    <source>
        <dbReference type="ARBA" id="ARBA00022679"/>
    </source>
</evidence>
<organism evidence="22">
    <name type="scientific">Sanya Mymon tick virus 1</name>
    <dbReference type="NCBI Taxonomy" id="2972216"/>
    <lineage>
        <taxon>Viruses</taxon>
        <taxon>Riboviria</taxon>
        <taxon>Orthornavirae</taxon>
        <taxon>Negarnaviricota</taxon>
        <taxon>Haploviricotina</taxon>
        <taxon>Monjiviricetes</taxon>
        <taxon>Mononegavirales</taxon>
        <taxon>Mymonaviridae</taxon>
        <taxon>Sclerotimonavirus</taxon>
        <taxon>Sclerotimonavirus betarhipicephali</taxon>
    </lineage>
</organism>
<evidence type="ECO:0000256" key="12">
    <source>
        <dbReference type="ARBA" id="ARBA00023042"/>
    </source>
</evidence>
<dbReference type="GO" id="GO:0044423">
    <property type="term" value="C:virion component"/>
    <property type="evidence" value="ECO:0007669"/>
    <property type="project" value="UniProtKB-KW"/>
</dbReference>
<comment type="catalytic activity">
    <reaction evidence="20">
        <text>GTP + H2O = GDP + phosphate + H(+)</text>
        <dbReference type="Rhea" id="RHEA:19669"/>
        <dbReference type="ChEBI" id="CHEBI:15377"/>
        <dbReference type="ChEBI" id="CHEBI:15378"/>
        <dbReference type="ChEBI" id="CHEBI:37565"/>
        <dbReference type="ChEBI" id="CHEBI:43474"/>
        <dbReference type="ChEBI" id="CHEBI:58189"/>
    </reaction>
</comment>
<evidence type="ECO:0000259" key="21">
    <source>
        <dbReference type="PROSITE" id="PS50526"/>
    </source>
</evidence>
<dbReference type="EMBL" id="ON746413">
    <property type="protein sequence ID" value="UYL95358.1"/>
    <property type="molecule type" value="Viral_cRNA"/>
</dbReference>
<keyword evidence="13" id="KW-0511">Multifunctional enzyme</keyword>
<comment type="subcellular location">
    <subcellularLocation>
        <location evidence="1">Virion</location>
    </subcellularLocation>
</comment>
<evidence type="ECO:0000256" key="1">
    <source>
        <dbReference type="ARBA" id="ARBA00004328"/>
    </source>
</evidence>
<comment type="catalytic activity">
    <reaction evidence="15">
        <text>a 5'-end (5'-triphosphoguanosine)-(2'-O-methyladenylyl)-adenylyl-cytidylyl-adenosine in mRNA + S-adenosyl-L-methionine = a 5'-end (N(7)-methyl 5'-triphosphoguanosine)-(2'-O-methyladenylyl)-adenylyl-cytidylyl-adenosine in mRNA + S-adenosyl-L-homocysteine</text>
        <dbReference type="Rhea" id="RHEA:65440"/>
        <dbReference type="Rhea" id="RHEA-COMP:16798"/>
        <dbReference type="Rhea" id="RHEA-COMP:16801"/>
        <dbReference type="ChEBI" id="CHEBI:57856"/>
        <dbReference type="ChEBI" id="CHEBI:59789"/>
        <dbReference type="ChEBI" id="CHEBI:156482"/>
        <dbReference type="ChEBI" id="CHEBI:156483"/>
    </reaction>
</comment>
<evidence type="ECO:0000256" key="11">
    <source>
        <dbReference type="ARBA" id="ARBA00022953"/>
    </source>
</evidence>
<evidence type="ECO:0000256" key="15">
    <source>
        <dbReference type="ARBA" id="ARBA00024499"/>
    </source>
</evidence>
<dbReference type="GO" id="GO:0003968">
    <property type="term" value="F:RNA-directed RNA polymerase activity"/>
    <property type="evidence" value="ECO:0007669"/>
    <property type="project" value="UniProtKB-KW"/>
</dbReference>
<dbReference type="Pfam" id="PF00946">
    <property type="entry name" value="Mononeg_RNA_pol"/>
    <property type="match status" value="1"/>
</dbReference>
<dbReference type="PROSITE" id="PS50526">
    <property type="entry name" value="RDRP_SSRNA_NEG_NONSEG"/>
    <property type="match status" value="1"/>
</dbReference>
<comment type="catalytic activity">
    <reaction evidence="18">
        <text>a 5'-end (5'-triphosphoguanosine)-adenylyl-adenylyl-cytidylyl-adenosine in mRNA + S-adenosyl-L-methionine = a 5'-end (5'-triphosphoguanosine)-(2'-O-methyladenylyl)-adenylyl-cytidylyl-adenosine in mRNA + S-adenosyl-L-homocysteine + H(+)</text>
        <dbReference type="Rhea" id="RHEA:65380"/>
        <dbReference type="Rhea" id="RHEA-COMP:16797"/>
        <dbReference type="Rhea" id="RHEA-COMP:16801"/>
        <dbReference type="ChEBI" id="CHEBI:15378"/>
        <dbReference type="ChEBI" id="CHEBI:57856"/>
        <dbReference type="ChEBI" id="CHEBI:59789"/>
        <dbReference type="ChEBI" id="CHEBI:156482"/>
        <dbReference type="ChEBI" id="CHEBI:156484"/>
    </reaction>
</comment>
<evidence type="ECO:0000256" key="4">
    <source>
        <dbReference type="ARBA" id="ARBA00022664"/>
    </source>
</evidence>
<keyword evidence="12" id="KW-0506">mRNA capping</keyword>
<evidence type="ECO:0000256" key="19">
    <source>
        <dbReference type="ARBA" id="ARBA00047370"/>
    </source>
</evidence>
<evidence type="ECO:0000256" key="18">
    <source>
        <dbReference type="ARBA" id="ARBA00047332"/>
    </source>
</evidence>
<dbReference type="EC" id="2.7.7.48" evidence="2"/>
<dbReference type="InterPro" id="IPR014023">
    <property type="entry name" value="Mononeg_RNA_pol_cat"/>
</dbReference>
<evidence type="ECO:0000256" key="17">
    <source>
        <dbReference type="ARBA" id="ARBA00031012"/>
    </source>
</evidence>
<keyword evidence="10" id="KW-0946">Virion</keyword>
<keyword evidence="4" id="KW-0507">mRNA processing</keyword>
<comment type="catalytic activity">
    <reaction evidence="19">
        <text>a 5'-end (5'-triphosphoguanosine)-adenylyl-adenylyl-cytidylyl-adenosine in mRNA + 2 S-adenosyl-L-methionine = a 5'-end (N(7)-methyl 5'-triphosphoguanosine)-(2'-O-methyladenylyl)-adenylyl-cytidylyl-adenosine in mRNA + 2 S-adenosyl-L-homocysteine + H(+)</text>
        <dbReference type="Rhea" id="RHEA:65376"/>
        <dbReference type="Rhea" id="RHEA-COMP:16797"/>
        <dbReference type="Rhea" id="RHEA-COMP:16798"/>
        <dbReference type="ChEBI" id="CHEBI:15378"/>
        <dbReference type="ChEBI" id="CHEBI:57856"/>
        <dbReference type="ChEBI" id="CHEBI:59789"/>
        <dbReference type="ChEBI" id="CHEBI:156483"/>
        <dbReference type="ChEBI" id="CHEBI:156484"/>
        <dbReference type="EC" id="2.1.1.375"/>
    </reaction>
</comment>
<keyword evidence="8" id="KW-0547">Nucleotide-binding</keyword>
<evidence type="ECO:0000256" key="14">
    <source>
        <dbReference type="ARBA" id="ARBA00024494"/>
    </source>
</evidence>
<comment type="catalytic activity">
    <reaction evidence="14">
        <text>a 5'-end triphospho-adenylyl-adenylyl-cytidylyl-adenosine in mRNA + GDP + H(+) = a 5'-end (5'-triphosphoguanosine)-adenylyl-adenylyl-cytidylyl-adenosine in mRNA + diphosphate</text>
        <dbReference type="Rhea" id="RHEA:65436"/>
        <dbReference type="Rhea" id="RHEA-COMP:16797"/>
        <dbReference type="Rhea" id="RHEA-COMP:16799"/>
        <dbReference type="ChEBI" id="CHEBI:15378"/>
        <dbReference type="ChEBI" id="CHEBI:33019"/>
        <dbReference type="ChEBI" id="CHEBI:58189"/>
        <dbReference type="ChEBI" id="CHEBI:156484"/>
        <dbReference type="ChEBI" id="CHEBI:156503"/>
        <dbReference type="EC" id="2.7.7.88"/>
    </reaction>
</comment>
<keyword evidence="9" id="KW-0067">ATP-binding</keyword>
<proteinExistence type="predicted"/>
<dbReference type="InterPro" id="IPR026890">
    <property type="entry name" value="Mononeg_mRNAcap"/>
</dbReference>